<dbReference type="Gene3D" id="1.20.1050.10">
    <property type="match status" value="1"/>
</dbReference>
<evidence type="ECO:0000259" key="3">
    <source>
        <dbReference type="PROSITE" id="PS50405"/>
    </source>
</evidence>
<keyword evidence="1" id="KW-0472">Membrane</keyword>
<keyword evidence="1" id="KW-1133">Transmembrane helix</keyword>
<dbReference type="STRING" id="634994.GCWU000323_01188"/>
<dbReference type="Proteomes" id="UP000006233">
    <property type="component" value="Unassembled WGS sequence"/>
</dbReference>
<dbReference type="SFLD" id="SFLDG00358">
    <property type="entry name" value="Main_(cytGST)"/>
    <property type="match status" value="1"/>
</dbReference>
<dbReference type="InterPro" id="IPR040079">
    <property type="entry name" value="Glutathione_S-Trfase"/>
</dbReference>
<organism evidence="4 5">
    <name type="scientific">Leptotrichia hofstadii F0254</name>
    <dbReference type="NCBI Taxonomy" id="634994"/>
    <lineage>
        <taxon>Bacteria</taxon>
        <taxon>Fusobacteriati</taxon>
        <taxon>Fusobacteriota</taxon>
        <taxon>Fusobacteriia</taxon>
        <taxon>Fusobacteriales</taxon>
        <taxon>Leptotrichiaceae</taxon>
        <taxon>Leptotrichia</taxon>
    </lineage>
</organism>
<dbReference type="CDD" id="cd03046">
    <property type="entry name" value="GST_N_GTT1_like"/>
    <property type="match status" value="1"/>
</dbReference>
<keyword evidence="1" id="KW-0812">Transmembrane</keyword>
<dbReference type="SFLD" id="SFLDS00019">
    <property type="entry name" value="Glutathione_Transferase_(cytos"/>
    <property type="match status" value="1"/>
</dbReference>
<feature type="transmembrane region" description="Helical" evidence="1">
    <location>
        <begin position="167"/>
        <end position="188"/>
    </location>
</feature>
<dbReference type="PANTHER" id="PTHR44051:SF21">
    <property type="entry name" value="GLUTATHIONE S-TRANSFERASE FAMILY PROTEIN"/>
    <property type="match status" value="1"/>
</dbReference>
<dbReference type="InterPro" id="IPR036249">
    <property type="entry name" value="Thioredoxin-like_sf"/>
</dbReference>
<gene>
    <name evidence="4" type="ORF">GCWU000323_01188</name>
</gene>
<evidence type="ECO:0000313" key="5">
    <source>
        <dbReference type="Proteomes" id="UP000006233"/>
    </source>
</evidence>
<dbReference type="EMBL" id="ACVB02000008">
    <property type="protein sequence ID" value="EEX75132.1"/>
    <property type="molecule type" value="Genomic_DNA"/>
</dbReference>
<dbReference type="InterPro" id="IPR010987">
    <property type="entry name" value="Glutathione-S-Trfase_C-like"/>
</dbReference>
<dbReference type="PROSITE" id="PS50404">
    <property type="entry name" value="GST_NTER"/>
    <property type="match status" value="1"/>
</dbReference>
<feature type="domain" description="GST C-terminal" evidence="3">
    <location>
        <begin position="102"/>
        <end position="224"/>
    </location>
</feature>
<protein>
    <submittedName>
        <fullName evidence="4">Glutathione S-transferase, N-terminal domain protein</fullName>
    </submittedName>
</protein>
<evidence type="ECO:0000313" key="4">
    <source>
        <dbReference type="EMBL" id="EEX75132.1"/>
    </source>
</evidence>
<dbReference type="InterPro" id="IPR036282">
    <property type="entry name" value="Glutathione-S-Trfase_C_sf"/>
</dbReference>
<dbReference type="SFLD" id="SFLDG01150">
    <property type="entry name" value="Main.1:_Beta-like"/>
    <property type="match status" value="1"/>
</dbReference>
<name>C9MXB6_9FUSO</name>
<dbReference type="Pfam" id="PF02798">
    <property type="entry name" value="GST_N"/>
    <property type="match status" value="1"/>
</dbReference>
<dbReference type="HOGENOM" id="CLU_011226_6_4_0"/>
<dbReference type="AlphaFoldDB" id="C9MXB6"/>
<dbReference type="SUPFAM" id="SSF52833">
    <property type="entry name" value="Thioredoxin-like"/>
    <property type="match status" value="1"/>
</dbReference>
<feature type="domain" description="GST N-terminal" evidence="2">
    <location>
        <begin position="16"/>
        <end position="96"/>
    </location>
</feature>
<dbReference type="Gene3D" id="3.40.30.10">
    <property type="entry name" value="Glutaredoxin"/>
    <property type="match status" value="1"/>
</dbReference>
<comment type="caution">
    <text evidence="4">The sequence shown here is derived from an EMBL/GenBank/DDBJ whole genome shotgun (WGS) entry which is preliminary data.</text>
</comment>
<accession>C9MXB6</accession>
<reference evidence="4 5" key="1">
    <citation type="submission" date="2009-09" db="EMBL/GenBank/DDBJ databases">
        <authorList>
            <person name="Weinstock G."/>
            <person name="Sodergren E."/>
            <person name="Clifton S."/>
            <person name="Fulton L."/>
            <person name="Fulton B."/>
            <person name="Courtney L."/>
            <person name="Fronick C."/>
            <person name="Harrison M."/>
            <person name="Strong C."/>
            <person name="Farmer C."/>
            <person name="Delahaunty K."/>
            <person name="Markovic C."/>
            <person name="Hall O."/>
            <person name="Minx P."/>
            <person name="Tomlinson C."/>
            <person name="Mitreva M."/>
            <person name="Nelson J."/>
            <person name="Hou S."/>
            <person name="Wollam A."/>
            <person name="Pepin K.H."/>
            <person name="Johnson M."/>
            <person name="Bhonagiri V."/>
            <person name="Nash W.E."/>
            <person name="Warren W."/>
            <person name="Chinwalla A."/>
            <person name="Mardis E.R."/>
            <person name="Wilson R.K."/>
        </authorList>
    </citation>
    <scope>NUCLEOTIDE SEQUENCE [LARGE SCALE GENOMIC DNA]</scope>
    <source>
        <strain evidence="4 5">F0254</strain>
    </source>
</reference>
<dbReference type="GO" id="GO:0016740">
    <property type="term" value="F:transferase activity"/>
    <property type="evidence" value="ECO:0007669"/>
    <property type="project" value="UniProtKB-KW"/>
</dbReference>
<dbReference type="InterPro" id="IPR004045">
    <property type="entry name" value="Glutathione_S-Trfase_N"/>
</dbReference>
<dbReference type="eggNOG" id="COG0625">
    <property type="taxonomic scope" value="Bacteria"/>
</dbReference>
<keyword evidence="4" id="KW-0808">Transferase</keyword>
<evidence type="ECO:0000259" key="2">
    <source>
        <dbReference type="PROSITE" id="PS50404"/>
    </source>
</evidence>
<evidence type="ECO:0000256" key="1">
    <source>
        <dbReference type="SAM" id="Phobius"/>
    </source>
</evidence>
<sequence length="224" mass="25797">MIINKNKKIEREKNTMKKITFYTNPYSRGVSVRWMLEECGAEYDVVPVHFGKEMKSEKYLSVNPMGKVPALKVDGKVIVETAAILTFLADMYPEKNLIPPVNSLERGEFYRWMFFALHLEYAFMDKFFDVPSSKKKRRSIGYGDYDTALNTLTEFLKDKKYAIGNRFTVLDLYLTGLLRWAIFAAGVLPKEGMLADYMKLHGTREANIKGQELDQELAKSMGLD</sequence>
<dbReference type="SUPFAM" id="SSF47616">
    <property type="entry name" value="GST C-terminal domain-like"/>
    <property type="match status" value="1"/>
</dbReference>
<proteinExistence type="predicted"/>
<dbReference type="CDD" id="cd03207">
    <property type="entry name" value="GST_C_8"/>
    <property type="match status" value="1"/>
</dbReference>
<dbReference type="PANTHER" id="PTHR44051">
    <property type="entry name" value="GLUTATHIONE S-TRANSFERASE-RELATED"/>
    <property type="match status" value="1"/>
</dbReference>
<dbReference type="PROSITE" id="PS50405">
    <property type="entry name" value="GST_CTER"/>
    <property type="match status" value="1"/>
</dbReference>